<dbReference type="AlphaFoldDB" id="A0A1D8UQP3"/>
<dbReference type="KEGG" id="kba:A0U89_01035"/>
<dbReference type="OrthoDB" id="7224020at2"/>
<reference evidence="2 3" key="1">
    <citation type="journal article" date="2016" name="Microb. Cell Fact.">
        <title>Dissection of exopolysaccharide biosynthesis in Kozakia baliensis.</title>
        <authorList>
            <person name="Brandt J.U."/>
            <person name="Jakob F."/>
            <person name="Behr J."/>
            <person name="Geissler A.J."/>
            <person name="Vogel R.F."/>
        </authorList>
    </citation>
    <scope>NUCLEOTIDE SEQUENCE [LARGE SCALE GENOMIC DNA]</scope>
    <source>
        <strain evidence="2 3">DSM 14400</strain>
    </source>
</reference>
<evidence type="ECO:0000313" key="3">
    <source>
        <dbReference type="Proteomes" id="UP000179145"/>
    </source>
</evidence>
<dbReference type="EMBL" id="CP014674">
    <property type="protein sequence ID" value="AOX15949.1"/>
    <property type="molecule type" value="Genomic_DNA"/>
</dbReference>
<evidence type="ECO:0000259" key="1">
    <source>
        <dbReference type="Pfam" id="PF01890"/>
    </source>
</evidence>
<accession>A0A1D8UQP3</accession>
<proteinExistence type="predicted"/>
<dbReference type="Proteomes" id="UP000179145">
    <property type="component" value="Chromosome"/>
</dbReference>
<dbReference type="Gene3D" id="3.30.420.180">
    <property type="entry name" value="CobE/GbiG C-terminal domain"/>
    <property type="match status" value="1"/>
</dbReference>
<dbReference type="GO" id="GO:0009236">
    <property type="term" value="P:cobalamin biosynthetic process"/>
    <property type="evidence" value="ECO:0007669"/>
    <property type="project" value="InterPro"/>
</dbReference>
<dbReference type="InterPro" id="IPR036518">
    <property type="entry name" value="CobE/GbiG_C_sf"/>
</dbReference>
<dbReference type="eggNOG" id="COG2073">
    <property type="taxonomic scope" value="Bacteria"/>
</dbReference>
<organism evidence="2 3">
    <name type="scientific">Kozakia baliensis</name>
    <dbReference type="NCBI Taxonomy" id="153496"/>
    <lineage>
        <taxon>Bacteria</taxon>
        <taxon>Pseudomonadati</taxon>
        <taxon>Pseudomonadota</taxon>
        <taxon>Alphaproteobacteria</taxon>
        <taxon>Acetobacterales</taxon>
        <taxon>Acetobacteraceae</taxon>
        <taxon>Kozakia</taxon>
    </lineage>
</organism>
<evidence type="ECO:0000313" key="2">
    <source>
        <dbReference type="EMBL" id="AOX15949.1"/>
    </source>
</evidence>
<feature type="domain" description="CobE/GbiG C-terminal" evidence="1">
    <location>
        <begin position="2"/>
        <end position="117"/>
    </location>
</feature>
<dbReference type="SUPFAM" id="SSF159664">
    <property type="entry name" value="CobE/GbiG C-terminal domain-like"/>
    <property type="match status" value="1"/>
</dbReference>
<dbReference type="InterPro" id="IPR002750">
    <property type="entry name" value="CobE/GbiG_C"/>
</dbReference>
<dbReference type="Pfam" id="PF01890">
    <property type="entry name" value="CbiG_C"/>
    <property type="match status" value="1"/>
</dbReference>
<dbReference type="RefSeq" id="WP_158513535.1">
    <property type="nucleotide sequence ID" value="NZ_CP014674.1"/>
</dbReference>
<name>A0A1D8UQP3_9PROT</name>
<protein>
    <recommendedName>
        <fullName evidence="1">CobE/GbiG C-terminal domain-containing protein</fullName>
    </recommendedName>
</protein>
<sequence>MMVGIGCRAETNADAVIALVREAVARWGMPDALAVPPFRKNHPGVRAAAKALSLPVRVVDFLALASAQPRCLTHSERTRRAVGFGSIAEGCALAALGPAARLLGPRLAAEGVTCAFARTTATAKESLTAYFKKTGRSR</sequence>
<keyword evidence="3" id="KW-1185">Reference proteome</keyword>
<dbReference type="STRING" id="153496.A0U89_01035"/>
<gene>
    <name evidence="2" type="ORF">A0U89_01035</name>
</gene>